<feature type="region of interest" description="Disordered" evidence="2">
    <location>
        <begin position="150"/>
        <end position="204"/>
    </location>
</feature>
<keyword evidence="1" id="KW-0175">Coiled coil</keyword>
<evidence type="ECO:0000313" key="5">
    <source>
        <dbReference type="Proteomes" id="UP000593564"/>
    </source>
</evidence>
<feature type="compositionally biased region" description="Basic and acidic residues" evidence="2">
    <location>
        <begin position="193"/>
        <end position="204"/>
    </location>
</feature>
<dbReference type="EMBL" id="JACBKZ010000014">
    <property type="protein sequence ID" value="KAF5932250.1"/>
    <property type="molecule type" value="Genomic_DNA"/>
</dbReference>
<dbReference type="InterPro" id="IPR029466">
    <property type="entry name" value="NAM-associated_C"/>
</dbReference>
<gene>
    <name evidence="4" type="ORF">HYC85_028421</name>
</gene>
<proteinExistence type="predicted"/>
<feature type="domain" description="No apical meristem-associated C-terminal" evidence="3">
    <location>
        <begin position="124"/>
        <end position="299"/>
    </location>
</feature>
<dbReference type="AlphaFoldDB" id="A0A7J7FV45"/>
<name>A0A7J7FV45_CAMSI</name>
<reference evidence="4 5" key="2">
    <citation type="submission" date="2020-07" db="EMBL/GenBank/DDBJ databases">
        <title>Genome assembly of wild tea tree DASZ reveals pedigree and selection history of tea varieties.</title>
        <authorList>
            <person name="Zhang W."/>
        </authorList>
    </citation>
    <scope>NUCLEOTIDE SEQUENCE [LARGE SCALE GENOMIC DNA]</scope>
    <source>
        <strain evidence="5">cv. G240</strain>
        <tissue evidence="4">Leaf</tissue>
    </source>
</reference>
<comment type="caution">
    <text evidence="4">The sequence shown here is derived from an EMBL/GenBank/DDBJ whole genome shotgun (WGS) entry which is preliminary data.</text>
</comment>
<evidence type="ECO:0000256" key="1">
    <source>
        <dbReference type="SAM" id="Coils"/>
    </source>
</evidence>
<dbReference type="PANTHER" id="PTHR45023:SF4">
    <property type="entry name" value="GLYCINE-RICH PROTEIN-RELATED"/>
    <property type="match status" value="1"/>
</dbReference>
<evidence type="ECO:0000259" key="3">
    <source>
        <dbReference type="Pfam" id="PF14303"/>
    </source>
</evidence>
<dbReference type="PANTHER" id="PTHR45023">
    <property type="match status" value="1"/>
</dbReference>
<feature type="coiled-coil region" evidence="1">
    <location>
        <begin position="234"/>
        <end position="271"/>
    </location>
</feature>
<keyword evidence="5" id="KW-1185">Reference proteome</keyword>
<organism evidence="4 5">
    <name type="scientific">Camellia sinensis</name>
    <name type="common">Tea plant</name>
    <name type="synonym">Thea sinensis</name>
    <dbReference type="NCBI Taxonomy" id="4442"/>
    <lineage>
        <taxon>Eukaryota</taxon>
        <taxon>Viridiplantae</taxon>
        <taxon>Streptophyta</taxon>
        <taxon>Embryophyta</taxon>
        <taxon>Tracheophyta</taxon>
        <taxon>Spermatophyta</taxon>
        <taxon>Magnoliopsida</taxon>
        <taxon>eudicotyledons</taxon>
        <taxon>Gunneridae</taxon>
        <taxon>Pentapetalae</taxon>
        <taxon>asterids</taxon>
        <taxon>Ericales</taxon>
        <taxon>Theaceae</taxon>
        <taxon>Camellia</taxon>
    </lineage>
</organism>
<accession>A0A7J7FV45</accession>
<evidence type="ECO:0000313" key="4">
    <source>
        <dbReference type="EMBL" id="KAF5932250.1"/>
    </source>
</evidence>
<dbReference type="Pfam" id="PF14303">
    <property type="entry name" value="NAM-associated"/>
    <property type="match status" value="1"/>
</dbReference>
<reference evidence="5" key="1">
    <citation type="journal article" date="2020" name="Nat. Commun.">
        <title>Genome assembly of wild tea tree DASZ reveals pedigree and selection history of tea varieties.</title>
        <authorList>
            <person name="Zhang W."/>
            <person name="Zhang Y."/>
            <person name="Qiu H."/>
            <person name="Guo Y."/>
            <person name="Wan H."/>
            <person name="Zhang X."/>
            <person name="Scossa F."/>
            <person name="Alseekh S."/>
            <person name="Zhang Q."/>
            <person name="Wang P."/>
            <person name="Xu L."/>
            <person name="Schmidt M.H."/>
            <person name="Jia X."/>
            <person name="Li D."/>
            <person name="Zhu A."/>
            <person name="Guo F."/>
            <person name="Chen W."/>
            <person name="Ni D."/>
            <person name="Usadel B."/>
            <person name="Fernie A.R."/>
            <person name="Wen W."/>
        </authorList>
    </citation>
    <scope>NUCLEOTIDE SEQUENCE [LARGE SCALE GENOMIC DNA]</scope>
    <source>
        <strain evidence="5">cv. G240</strain>
    </source>
</reference>
<dbReference type="Proteomes" id="UP000593564">
    <property type="component" value="Unassembled WGS sequence"/>
</dbReference>
<protein>
    <recommendedName>
        <fullName evidence="3">No apical meristem-associated C-terminal domain-containing protein</fullName>
    </recommendedName>
</protein>
<feature type="compositionally biased region" description="Polar residues" evidence="2">
    <location>
        <begin position="168"/>
        <end position="188"/>
    </location>
</feature>
<sequence length="308" mass="35767">MGRTCGPPSPHERQKAEPKSHFFPLLRSSGHDLRTSGRVPVLAVRSSYKTHLCKHIKRYIVLDEFYTLTVQIFKTGPVVGLHGPNSTVNRSTGRLTGWLTIRSPGLRILQVAEAKRMYHVIQKKHFTFDTCWDILRRSCKWDEFRTQSKKSTQHAYPCSNPPTGESDAFQSNQNNVLHEEPSNPSTRPIGTKAAKEKLKNQTTRDSRFDEMAANQSKMVEVLSTISARTIERDEQKAIDRNQKAADRRRRAEDREEQLKLLSMMNEREQRNEDHKIMSMDMTNLNPMQRAYYEDLQRQILFRTTNRLP</sequence>
<evidence type="ECO:0000256" key="2">
    <source>
        <dbReference type="SAM" id="MobiDB-lite"/>
    </source>
</evidence>